<proteinExistence type="predicted"/>
<gene>
    <name evidence="3" type="ORF">EHT25_13055</name>
</gene>
<feature type="domain" description="Fibronectin type-III" evidence="2">
    <location>
        <begin position="228"/>
        <end position="330"/>
    </location>
</feature>
<dbReference type="EMBL" id="RQJO01000008">
    <property type="protein sequence ID" value="RRB04423.1"/>
    <property type="molecule type" value="Genomic_DNA"/>
</dbReference>
<dbReference type="GO" id="GO:0005975">
    <property type="term" value="P:carbohydrate metabolic process"/>
    <property type="evidence" value="ECO:0007669"/>
    <property type="project" value="UniProtKB-ARBA"/>
</dbReference>
<dbReference type="InterPro" id="IPR013320">
    <property type="entry name" value="ConA-like_dom_sf"/>
</dbReference>
<dbReference type="InterPro" id="IPR022409">
    <property type="entry name" value="PKD/Chitinase_dom"/>
</dbReference>
<evidence type="ECO:0000259" key="2">
    <source>
        <dbReference type="PROSITE" id="PS50853"/>
    </source>
</evidence>
<dbReference type="InterPro" id="IPR035986">
    <property type="entry name" value="PKD_dom_sf"/>
</dbReference>
<dbReference type="InterPro" id="IPR036116">
    <property type="entry name" value="FN3_sf"/>
</dbReference>
<feature type="domain" description="Fibronectin type-III" evidence="2">
    <location>
        <begin position="123"/>
        <end position="227"/>
    </location>
</feature>
<comment type="caution">
    <text evidence="3">The sequence shown here is derived from an EMBL/GenBank/DDBJ whole genome shotgun (WGS) entry which is preliminary data.</text>
</comment>
<dbReference type="SUPFAM" id="SSF49299">
    <property type="entry name" value="PKD domain"/>
    <property type="match status" value="1"/>
</dbReference>
<evidence type="ECO:0000259" key="1">
    <source>
        <dbReference type="PROSITE" id="PS50093"/>
    </source>
</evidence>
<dbReference type="Pfam" id="PF00801">
    <property type="entry name" value="PKD"/>
    <property type="match status" value="1"/>
</dbReference>
<dbReference type="SMART" id="SM00089">
    <property type="entry name" value="PKD"/>
    <property type="match status" value="1"/>
</dbReference>
<dbReference type="PROSITE" id="PS50093">
    <property type="entry name" value="PKD"/>
    <property type="match status" value="1"/>
</dbReference>
<evidence type="ECO:0000313" key="4">
    <source>
        <dbReference type="Proteomes" id="UP000271925"/>
    </source>
</evidence>
<evidence type="ECO:0000313" key="3">
    <source>
        <dbReference type="EMBL" id="RRB04423.1"/>
    </source>
</evidence>
<accession>A0A3P1BU44</accession>
<dbReference type="Pfam" id="PF13385">
    <property type="entry name" value="Laminin_G_3"/>
    <property type="match status" value="1"/>
</dbReference>
<sequence>MKSISTFLRNLFFVCLLAGLLSGCEKWELPSRKTQRDCGKPAGNLDAQIQQRKVDFSISGSNGTIDKVTWDFGNGSSTVTTGLTVSYEYPASGEFSARATLSNTCKDETILLRTVSVNDAAVPTVSLQPATEITINAATLGMTITSVGNAAILTYGICYSSKDQMPERGKPDVFVLANPGSLPINTPVTFTPTNLEPNTLYYVRSFAANQEGTGYSSPVQSFRTGSKPSLNSTGAVNVSVRTAGVNFVVTNPGTPAATEYGVCYSSTTTTPDINNSPTVKVATPTVGSSTTVPLTDLTPNTKYYYRSYAKLASGEVIYSSTTESFTTQVDTLTQDLVASVSFTDGSKSDGSGSNNHVTLVDNPTFVADRKGKANSAIQLDGQNDYFYMEESGSLRPGSLSISIWIKPITVDRWMQIYNKSRFSDGAFEMYSSLIRPNIGAPGIVVNTDIKQNSNCQSGVGWQTFTFTSSFQLNTWHHVVMVYSGQTARMYFDNVMLYETTKLPKTTIDDCLGGALKFGAQSQSSPNYFYGAMDDIRIYKRALSASEVQALYNQ</sequence>
<dbReference type="InterPro" id="IPR013783">
    <property type="entry name" value="Ig-like_fold"/>
</dbReference>
<dbReference type="AlphaFoldDB" id="A0A3P1BU44"/>
<dbReference type="CDD" id="cd00146">
    <property type="entry name" value="PKD"/>
    <property type="match status" value="1"/>
</dbReference>
<dbReference type="OrthoDB" id="1490335at2"/>
<organism evidence="3 4">
    <name type="scientific">Larkinella rosea</name>
    <dbReference type="NCBI Taxonomy" id="2025312"/>
    <lineage>
        <taxon>Bacteria</taxon>
        <taxon>Pseudomonadati</taxon>
        <taxon>Bacteroidota</taxon>
        <taxon>Cytophagia</taxon>
        <taxon>Cytophagales</taxon>
        <taxon>Spirosomataceae</taxon>
        <taxon>Larkinella</taxon>
    </lineage>
</organism>
<dbReference type="Gene3D" id="2.60.120.200">
    <property type="match status" value="1"/>
</dbReference>
<keyword evidence="4" id="KW-1185">Reference proteome</keyword>
<dbReference type="InterPro" id="IPR000601">
    <property type="entry name" value="PKD_dom"/>
</dbReference>
<dbReference type="PROSITE" id="PS51257">
    <property type="entry name" value="PROKAR_LIPOPROTEIN"/>
    <property type="match status" value="1"/>
</dbReference>
<dbReference type="Gene3D" id="2.60.40.10">
    <property type="entry name" value="Immunoglobulins"/>
    <property type="match status" value="2"/>
</dbReference>
<name>A0A3P1BU44_9BACT</name>
<reference evidence="3 4" key="1">
    <citation type="submission" date="2018-11" db="EMBL/GenBank/DDBJ databases">
        <authorList>
            <person name="Zhou Z."/>
            <person name="Wang G."/>
        </authorList>
    </citation>
    <scope>NUCLEOTIDE SEQUENCE [LARGE SCALE GENOMIC DNA]</scope>
    <source>
        <strain evidence="3 4">KCTC52004</strain>
    </source>
</reference>
<protein>
    <submittedName>
        <fullName evidence="3">PKD domain-containing protein</fullName>
    </submittedName>
</protein>
<dbReference type="PROSITE" id="PS50853">
    <property type="entry name" value="FN3"/>
    <property type="match status" value="2"/>
</dbReference>
<dbReference type="SUPFAM" id="SSF49265">
    <property type="entry name" value="Fibronectin type III"/>
    <property type="match status" value="1"/>
</dbReference>
<dbReference type="InterPro" id="IPR003961">
    <property type="entry name" value="FN3_dom"/>
</dbReference>
<dbReference type="SUPFAM" id="SSF49899">
    <property type="entry name" value="Concanavalin A-like lectins/glucanases"/>
    <property type="match status" value="1"/>
</dbReference>
<dbReference type="GO" id="GO:0004553">
    <property type="term" value="F:hydrolase activity, hydrolyzing O-glycosyl compounds"/>
    <property type="evidence" value="ECO:0007669"/>
    <property type="project" value="UniProtKB-ARBA"/>
</dbReference>
<feature type="domain" description="PKD" evidence="1">
    <location>
        <begin position="53"/>
        <end position="104"/>
    </location>
</feature>
<dbReference type="Proteomes" id="UP000271925">
    <property type="component" value="Unassembled WGS sequence"/>
</dbReference>